<keyword evidence="1" id="KW-0805">Transcription regulation</keyword>
<dbReference type="PANTHER" id="PTHR34580:SF1">
    <property type="entry name" value="PROTEIN PAFC"/>
    <property type="match status" value="1"/>
</dbReference>
<dbReference type="PROSITE" id="PS00894">
    <property type="entry name" value="HTH_DEOR_1"/>
    <property type="match status" value="1"/>
</dbReference>
<accession>A0A1I0B4B7</accession>
<dbReference type="GO" id="GO:0003700">
    <property type="term" value="F:DNA-binding transcription factor activity"/>
    <property type="evidence" value="ECO:0007669"/>
    <property type="project" value="InterPro"/>
</dbReference>
<dbReference type="Gene3D" id="1.10.10.10">
    <property type="entry name" value="Winged helix-like DNA-binding domain superfamily/Winged helix DNA-binding domain"/>
    <property type="match status" value="1"/>
</dbReference>
<dbReference type="PIRSF" id="PIRSF016838">
    <property type="entry name" value="PafC"/>
    <property type="match status" value="1"/>
</dbReference>
<dbReference type="InterPro" id="IPR028349">
    <property type="entry name" value="PafC-like"/>
</dbReference>
<evidence type="ECO:0000259" key="5">
    <source>
        <dbReference type="Pfam" id="PF13280"/>
    </source>
</evidence>
<protein>
    <submittedName>
        <fullName evidence="6">Predicted DNA-binding transcriptional regulator YafY, contains an HTH and WYL domains</fullName>
    </submittedName>
</protein>
<dbReference type="Pfam" id="PF08279">
    <property type="entry name" value="HTH_11"/>
    <property type="match status" value="1"/>
</dbReference>
<name>A0A1I0B4B7_9FIRM</name>
<dbReference type="InterPro" id="IPR036388">
    <property type="entry name" value="WH-like_DNA-bd_sf"/>
</dbReference>
<dbReference type="EMBL" id="FOHU01000003">
    <property type="protein sequence ID" value="SET00826.1"/>
    <property type="molecule type" value="Genomic_DNA"/>
</dbReference>
<dbReference type="RefSeq" id="WP_090440700.1">
    <property type="nucleotide sequence ID" value="NZ_FOHU01000003.1"/>
</dbReference>
<dbReference type="GO" id="GO:0003677">
    <property type="term" value="F:DNA binding"/>
    <property type="evidence" value="ECO:0007669"/>
    <property type="project" value="UniProtKB-KW"/>
</dbReference>
<evidence type="ECO:0000256" key="3">
    <source>
        <dbReference type="ARBA" id="ARBA00023163"/>
    </source>
</evidence>
<dbReference type="InterPro" id="IPR013196">
    <property type="entry name" value="HTH_11"/>
</dbReference>
<dbReference type="OrthoDB" id="9815009at2"/>
<dbReference type="Proteomes" id="UP000199568">
    <property type="component" value="Unassembled WGS sequence"/>
</dbReference>
<dbReference type="AlphaFoldDB" id="A0A1I0B4B7"/>
<evidence type="ECO:0000313" key="6">
    <source>
        <dbReference type="EMBL" id="SET00826.1"/>
    </source>
</evidence>
<dbReference type="PROSITE" id="PS52050">
    <property type="entry name" value="WYL"/>
    <property type="match status" value="1"/>
</dbReference>
<evidence type="ECO:0000256" key="1">
    <source>
        <dbReference type="ARBA" id="ARBA00023015"/>
    </source>
</evidence>
<dbReference type="STRING" id="426128.SAMN05660297_01180"/>
<dbReference type="SUPFAM" id="SSF46785">
    <property type="entry name" value="Winged helix' DNA-binding domain"/>
    <property type="match status" value="1"/>
</dbReference>
<dbReference type="InterPro" id="IPR026881">
    <property type="entry name" value="WYL_dom"/>
</dbReference>
<dbReference type="InterPro" id="IPR036390">
    <property type="entry name" value="WH_DNA-bd_sf"/>
</dbReference>
<dbReference type="PANTHER" id="PTHR34580">
    <property type="match status" value="1"/>
</dbReference>
<keyword evidence="2 6" id="KW-0238">DNA-binding</keyword>
<evidence type="ECO:0000256" key="2">
    <source>
        <dbReference type="ARBA" id="ARBA00023125"/>
    </source>
</evidence>
<keyword evidence="7" id="KW-1185">Reference proteome</keyword>
<evidence type="ECO:0000259" key="4">
    <source>
        <dbReference type="Pfam" id="PF08279"/>
    </source>
</evidence>
<gene>
    <name evidence="6" type="ORF">SAMN05660297_01180</name>
</gene>
<dbReference type="InterPro" id="IPR018356">
    <property type="entry name" value="Tscrpt_reg_HTH_DeoR_CS"/>
</dbReference>
<proteinExistence type="predicted"/>
<organism evidence="6 7">
    <name type="scientific">Natronincola peptidivorans</name>
    <dbReference type="NCBI Taxonomy" id="426128"/>
    <lineage>
        <taxon>Bacteria</taxon>
        <taxon>Bacillati</taxon>
        <taxon>Bacillota</taxon>
        <taxon>Clostridia</taxon>
        <taxon>Peptostreptococcales</taxon>
        <taxon>Natronincolaceae</taxon>
        <taxon>Natronincola</taxon>
    </lineage>
</organism>
<keyword evidence="3" id="KW-0804">Transcription</keyword>
<sequence>MKIDRLLGIVTVLLNNEKTTAKILAEKFEVSIRTIHRDIENLCKAGIPVVTYQGGGGGISIAEGYKLDKSILSTDELDNIIIGLKSIESISKNFSMNLLLEKLALKQEDIISISSNIIIDLTSFHKTSLSQKISLLRDAISRNQEVELDYFSLKGPSSREIEPYFITFKWSEWYVFGYCKLRQDFRLFKLNRISHLKTINKQFTRRDIPREKLDLDIYFESEEKTITMLIDRSVEYQIVDSYGEDSYEITEDNRIKFHLVYTNHHYAMDFIQSLGDKAYVISPQSIIDELKVNAKNILKMYK</sequence>
<reference evidence="6 7" key="1">
    <citation type="submission" date="2016-10" db="EMBL/GenBank/DDBJ databases">
        <authorList>
            <person name="de Groot N.N."/>
        </authorList>
    </citation>
    <scope>NUCLEOTIDE SEQUENCE [LARGE SCALE GENOMIC DNA]</scope>
    <source>
        <strain evidence="6 7">DSM 18979</strain>
    </source>
</reference>
<feature type="domain" description="WYL" evidence="5">
    <location>
        <begin position="133"/>
        <end position="197"/>
    </location>
</feature>
<evidence type="ECO:0000313" key="7">
    <source>
        <dbReference type="Proteomes" id="UP000199568"/>
    </source>
</evidence>
<feature type="domain" description="Helix-turn-helix type 11" evidence="4">
    <location>
        <begin position="5"/>
        <end position="54"/>
    </location>
</feature>
<dbReference type="Pfam" id="PF13280">
    <property type="entry name" value="WYL"/>
    <property type="match status" value="1"/>
</dbReference>
<dbReference type="InterPro" id="IPR051534">
    <property type="entry name" value="CBASS_pafABC_assoc_protein"/>
</dbReference>